<evidence type="ECO:0000259" key="2">
    <source>
        <dbReference type="Pfam" id="PF14541"/>
    </source>
</evidence>
<dbReference type="Pfam" id="PF14541">
    <property type="entry name" value="TAXi_C"/>
    <property type="match status" value="1"/>
</dbReference>
<evidence type="ECO:0000313" key="3">
    <source>
        <dbReference type="EMBL" id="VAH83146.1"/>
    </source>
</evidence>
<dbReference type="SUPFAM" id="SSF50630">
    <property type="entry name" value="Acid proteases"/>
    <property type="match status" value="1"/>
</dbReference>
<evidence type="ECO:0000313" key="4">
    <source>
        <dbReference type="Proteomes" id="UP000324705"/>
    </source>
</evidence>
<protein>
    <recommendedName>
        <fullName evidence="2">Xylanase inhibitor C-terminal domain-containing protein</fullName>
    </recommendedName>
</protein>
<reference evidence="3 4" key="1">
    <citation type="submission" date="2017-09" db="EMBL/GenBank/DDBJ databases">
        <authorList>
            <consortium name="International Durum Wheat Genome Sequencing Consortium (IDWGSC)"/>
            <person name="Milanesi L."/>
        </authorList>
    </citation>
    <scope>NUCLEOTIDE SEQUENCE [LARGE SCALE GENOMIC DNA]</scope>
    <source>
        <strain evidence="4">cv. Svevo</strain>
    </source>
</reference>
<dbReference type="Proteomes" id="UP000324705">
    <property type="component" value="Chromosome 3B"/>
</dbReference>
<dbReference type="Gene3D" id="2.40.70.10">
    <property type="entry name" value="Acid Proteases"/>
    <property type="match status" value="1"/>
</dbReference>
<dbReference type="InterPro" id="IPR032799">
    <property type="entry name" value="TAXi_C"/>
</dbReference>
<accession>A0A9R1QT88</accession>
<feature type="domain" description="Xylanase inhibitor C-terminal" evidence="2">
    <location>
        <begin position="91"/>
        <end position="193"/>
    </location>
</feature>
<keyword evidence="4" id="KW-1185">Reference proteome</keyword>
<sequence>MASDRLRPVLRPTVAIYLRRANTRAPHRIRLAPLRQIQGVPRRIRQSTQSPRGTVREQPHLLGRRGKPSFLIQKIPDEGISVLWHEADAPAALLRGALDLHTGTGRGGVELSIGTPYMIMRPDVFRAGKNPTATVKWVVPAPKPFELCYKGGFPMLKRTVGHDVRRINLVLGDGATGNWTLFDDSYMVPVDGAMWPGDPADGARRHADGWRAGGGDQREAAGEQPAGVRPGETGARVQHAARLVLVQLHKLQFLGKLKSQLCWWC</sequence>
<proteinExistence type="predicted"/>
<dbReference type="EMBL" id="LT934116">
    <property type="protein sequence ID" value="VAH83146.1"/>
    <property type="molecule type" value="Genomic_DNA"/>
</dbReference>
<evidence type="ECO:0000256" key="1">
    <source>
        <dbReference type="SAM" id="MobiDB-lite"/>
    </source>
</evidence>
<gene>
    <name evidence="3" type="ORF">TRITD_3Bv1G226780</name>
</gene>
<dbReference type="AlphaFoldDB" id="A0A9R1QT88"/>
<feature type="region of interest" description="Disordered" evidence="1">
    <location>
        <begin position="198"/>
        <end position="233"/>
    </location>
</feature>
<organism evidence="3 4">
    <name type="scientific">Triticum turgidum subsp. durum</name>
    <name type="common">Durum wheat</name>
    <name type="synonym">Triticum durum</name>
    <dbReference type="NCBI Taxonomy" id="4567"/>
    <lineage>
        <taxon>Eukaryota</taxon>
        <taxon>Viridiplantae</taxon>
        <taxon>Streptophyta</taxon>
        <taxon>Embryophyta</taxon>
        <taxon>Tracheophyta</taxon>
        <taxon>Spermatophyta</taxon>
        <taxon>Magnoliopsida</taxon>
        <taxon>Liliopsida</taxon>
        <taxon>Poales</taxon>
        <taxon>Poaceae</taxon>
        <taxon>BOP clade</taxon>
        <taxon>Pooideae</taxon>
        <taxon>Triticodae</taxon>
        <taxon>Triticeae</taxon>
        <taxon>Triticinae</taxon>
        <taxon>Triticum</taxon>
    </lineage>
</organism>
<name>A0A9R1QT88_TRITD</name>
<dbReference type="Gramene" id="TRITD3Bv1G226780.1">
    <property type="protein sequence ID" value="TRITD3Bv1G226780.1"/>
    <property type="gene ID" value="TRITD3Bv1G226780"/>
</dbReference>
<dbReference type="InterPro" id="IPR021109">
    <property type="entry name" value="Peptidase_aspartic_dom_sf"/>
</dbReference>